<keyword evidence="3" id="KW-1185">Reference proteome</keyword>
<organism evidence="2 3">
    <name type="scientific">Porites evermanni</name>
    <dbReference type="NCBI Taxonomy" id="104178"/>
    <lineage>
        <taxon>Eukaryota</taxon>
        <taxon>Metazoa</taxon>
        <taxon>Cnidaria</taxon>
        <taxon>Anthozoa</taxon>
        <taxon>Hexacorallia</taxon>
        <taxon>Scleractinia</taxon>
        <taxon>Fungiina</taxon>
        <taxon>Poritidae</taxon>
        <taxon>Porites</taxon>
    </lineage>
</organism>
<evidence type="ECO:0000256" key="1">
    <source>
        <dbReference type="SAM" id="Coils"/>
    </source>
</evidence>
<keyword evidence="1" id="KW-0175">Coiled coil</keyword>
<gene>
    <name evidence="2" type="ORF">PEVE_00035032</name>
</gene>
<feature type="coiled-coil region" evidence="1">
    <location>
        <begin position="76"/>
        <end position="142"/>
    </location>
</feature>
<evidence type="ECO:0000313" key="2">
    <source>
        <dbReference type="EMBL" id="CAH3028850.1"/>
    </source>
</evidence>
<reference evidence="2 3" key="1">
    <citation type="submission" date="2022-05" db="EMBL/GenBank/DDBJ databases">
        <authorList>
            <consortium name="Genoscope - CEA"/>
            <person name="William W."/>
        </authorList>
    </citation>
    <scope>NUCLEOTIDE SEQUENCE [LARGE SCALE GENOMIC DNA]</scope>
</reference>
<evidence type="ECO:0000313" key="3">
    <source>
        <dbReference type="Proteomes" id="UP001159427"/>
    </source>
</evidence>
<sequence>MAEEAKKIRTSAKERFTRKQNEFLESIKDNKGMDTVKRTFAELNEAWNTVEGKHDIYTIHLTEEEVEQSESWITELQELYSEAADLQVQYMNEQIQIEKKRSEEINRQEVIRMEQERFQSLIEQINKKKKSMETVLETLTKHAQSVMESQSNGQDATPALCKTSKELDTALTNCNELHNKALELVDSKHAEYEIEWIRNMHVHYNEVSGRIESFIAKKIDHDSERTQKPLQLEKVKMPLFTGEIRDYPRFKMDFEKQVMPTIN</sequence>
<name>A0ABN8MLG6_9CNID</name>
<dbReference type="EMBL" id="CALNXI010000538">
    <property type="protein sequence ID" value="CAH3028850.1"/>
    <property type="molecule type" value="Genomic_DNA"/>
</dbReference>
<comment type="caution">
    <text evidence="2">The sequence shown here is derived from an EMBL/GenBank/DDBJ whole genome shotgun (WGS) entry which is preliminary data.</text>
</comment>
<feature type="non-terminal residue" evidence="2">
    <location>
        <position position="263"/>
    </location>
</feature>
<dbReference type="Proteomes" id="UP001159427">
    <property type="component" value="Unassembled WGS sequence"/>
</dbReference>
<protein>
    <submittedName>
        <fullName evidence="2">Uncharacterized protein</fullName>
    </submittedName>
</protein>
<proteinExistence type="predicted"/>
<accession>A0ABN8MLG6</accession>